<accession>A0AAV4T7C4</accession>
<reference evidence="1 2" key="1">
    <citation type="submission" date="2021-06" db="EMBL/GenBank/DDBJ databases">
        <title>Caerostris extrusa draft genome.</title>
        <authorList>
            <person name="Kono N."/>
            <person name="Arakawa K."/>
        </authorList>
    </citation>
    <scope>NUCLEOTIDE SEQUENCE [LARGE SCALE GENOMIC DNA]</scope>
</reference>
<name>A0AAV4T7C4_CAEEX</name>
<dbReference type="EMBL" id="BPLR01010667">
    <property type="protein sequence ID" value="GIY40817.1"/>
    <property type="molecule type" value="Genomic_DNA"/>
</dbReference>
<keyword evidence="2" id="KW-1185">Reference proteome</keyword>
<dbReference type="Proteomes" id="UP001054945">
    <property type="component" value="Unassembled WGS sequence"/>
</dbReference>
<sequence length="75" mass="8186">MEISISLQQLDIQSSSALGTICSQDVGKHEGLPRRVDVGGFILPLPIPSQNQNLNLGTSKLRLATHKCCVKILFR</sequence>
<organism evidence="1 2">
    <name type="scientific">Caerostris extrusa</name>
    <name type="common">Bark spider</name>
    <name type="synonym">Caerostris bankana</name>
    <dbReference type="NCBI Taxonomy" id="172846"/>
    <lineage>
        <taxon>Eukaryota</taxon>
        <taxon>Metazoa</taxon>
        <taxon>Ecdysozoa</taxon>
        <taxon>Arthropoda</taxon>
        <taxon>Chelicerata</taxon>
        <taxon>Arachnida</taxon>
        <taxon>Araneae</taxon>
        <taxon>Araneomorphae</taxon>
        <taxon>Entelegynae</taxon>
        <taxon>Araneoidea</taxon>
        <taxon>Araneidae</taxon>
        <taxon>Caerostris</taxon>
    </lineage>
</organism>
<protein>
    <submittedName>
        <fullName evidence="1">Uncharacterized protein</fullName>
    </submittedName>
</protein>
<dbReference type="AlphaFoldDB" id="A0AAV4T7C4"/>
<comment type="caution">
    <text evidence="1">The sequence shown here is derived from an EMBL/GenBank/DDBJ whole genome shotgun (WGS) entry which is preliminary data.</text>
</comment>
<proteinExistence type="predicted"/>
<evidence type="ECO:0000313" key="1">
    <source>
        <dbReference type="EMBL" id="GIY40817.1"/>
    </source>
</evidence>
<evidence type="ECO:0000313" key="2">
    <source>
        <dbReference type="Proteomes" id="UP001054945"/>
    </source>
</evidence>
<gene>
    <name evidence="1" type="ORF">CEXT_618981</name>
</gene>